<reference evidence="3" key="1">
    <citation type="journal article" date="2014" name="Science">
        <title>Ancient hybridizations among the ancestral genomes of bread wheat.</title>
        <authorList>
            <consortium name="International Wheat Genome Sequencing Consortium,"/>
            <person name="Marcussen T."/>
            <person name="Sandve S.R."/>
            <person name="Heier L."/>
            <person name="Spannagl M."/>
            <person name="Pfeifer M."/>
            <person name="Jakobsen K.S."/>
            <person name="Wulff B.B."/>
            <person name="Steuernagel B."/>
            <person name="Mayer K.F."/>
            <person name="Olsen O.A."/>
        </authorList>
    </citation>
    <scope>NUCLEOTIDE SEQUENCE [LARGE SCALE GENOMIC DNA]</scope>
    <source>
        <strain evidence="3">cv. AL8/78</strain>
    </source>
</reference>
<dbReference type="AlphaFoldDB" id="A0A453QCC0"/>
<feature type="signal peptide" evidence="1">
    <location>
        <begin position="1"/>
        <end position="18"/>
    </location>
</feature>
<organism evidence="2 3">
    <name type="scientific">Aegilops tauschii subsp. strangulata</name>
    <name type="common">Goatgrass</name>
    <dbReference type="NCBI Taxonomy" id="200361"/>
    <lineage>
        <taxon>Eukaryota</taxon>
        <taxon>Viridiplantae</taxon>
        <taxon>Streptophyta</taxon>
        <taxon>Embryophyta</taxon>
        <taxon>Tracheophyta</taxon>
        <taxon>Spermatophyta</taxon>
        <taxon>Magnoliopsida</taxon>
        <taxon>Liliopsida</taxon>
        <taxon>Poales</taxon>
        <taxon>Poaceae</taxon>
        <taxon>BOP clade</taxon>
        <taxon>Pooideae</taxon>
        <taxon>Triticodae</taxon>
        <taxon>Triticeae</taxon>
        <taxon>Triticinae</taxon>
        <taxon>Aegilops</taxon>
    </lineage>
</organism>
<dbReference type="Gramene" id="AET7Gv20037800.2">
    <property type="protein sequence ID" value="AET7Gv20037800.2"/>
    <property type="gene ID" value="AET7Gv20037800"/>
</dbReference>
<reference evidence="2" key="3">
    <citation type="journal article" date="2017" name="Nature">
        <title>Genome sequence of the progenitor of the wheat D genome Aegilops tauschii.</title>
        <authorList>
            <person name="Luo M.C."/>
            <person name="Gu Y.Q."/>
            <person name="Puiu D."/>
            <person name="Wang H."/>
            <person name="Twardziok S.O."/>
            <person name="Deal K.R."/>
            <person name="Huo N."/>
            <person name="Zhu T."/>
            <person name="Wang L."/>
            <person name="Wang Y."/>
            <person name="McGuire P.E."/>
            <person name="Liu S."/>
            <person name="Long H."/>
            <person name="Ramasamy R.K."/>
            <person name="Rodriguez J.C."/>
            <person name="Van S.L."/>
            <person name="Yuan L."/>
            <person name="Wang Z."/>
            <person name="Xia Z."/>
            <person name="Xiao L."/>
            <person name="Anderson O.D."/>
            <person name="Ouyang S."/>
            <person name="Liang Y."/>
            <person name="Zimin A.V."/>
            <person name="Pertea G."/>
            <person name="Qi P."/>
            <person name="Bennetzen J.L."/>
            <person name="Dai X."/>
            <person name="Dawson M.W."/>
            <person name="Muller H.G."/>
            <person name="Kugler K."/>
            <person name="Rivarola-Duarte L."/>
            <person name="Spannagl M."/>
            <person name="Mayer K.F.X."/>
            <person name="Lu F.H."/>
            <person name="Bevan M.W."/>
            <person name="Leroy P."/>
            <person name="Li P."/>
            <person name="You F.M."/>
            <person name="Sun Q."/>
            <person name="Liu Z."/>
            <person name="Lyons E."/>
            <person name="Wicker T."/>
            <person name="Salzberg S.L."/>
            <person name="Devos K.M."/>
            <person name="Dvorak J."/>
        </authorList>
    </citation>
    <scope>NUCLEOTIDE SEQUENCE [LARGE SCALE GENOMIC DNA]</scope>
    <source>
        <strain evidence="2">cv. AL8/78</strain>
    </source>
</reference>
<reference evidence="2" key="5">
    <citation type="journal article" date="2021" name="G3 (Bethesda)">
        <title>Aegilops tauschii genome assembly Aet v5.0 features greater sequence contiguity and improved annotation.</title>
        <authorList>
            <person name="Wang L."/>
            <person name="Zhu T."/>
            <person name="Rodriguez J.C."/>
            <person name="Deal K.R."/>
            <person name="Dubcovsky J."/>
            <person name="McGuire P.E."/>
            <person name="Lux T."/>
            <person name="Spannagl M."/>
            <person name="Mayer K.F.X."/>
            <person name="Baldrich P."/>
            <person name="Meyers B.C."/>
            <person name="Huo N."/>
            <person name="Gu Y.Q."/>
            <person name="Zhou H."/>
            <person name="Devos K.M."/>
            <person name="Bennetzen J.L."/>
            <person name="Unver T."/>
            <person name="Budak H."/>
            <person name="Gulick P.J."/>
            <person name="Galiba G."/>
            <person name="Kalapos B."/>
            <person name="Nelson D.R."/>
            <person name="Li P."/>
            <person name="You F.M."/>
            <person name="Luo M.C."/>
            <person name="Dvorak J."/>
        </authorList>
    </citation>
    <scope>NUCLEOTIDE SEQUENCE [LARGE SCALE GENOMIC DNA]</scope>
    <source>
        <strain evidence="2">cv. AL8/78</strain>
    </source>
</reference>
<dbReference type="EnsemblPlants" id="AET7Gv20037800.2">
    <property type="protein sequence ID" value="AET7Gv20037800.2"/>
    <property type="gene ID" value="AET7Gv20037800"/>
</dbReference>
<accession>A0A453QCC0</accession>
<name>A0A453QCC0_AEGTS</name>
<proteinExistence type="predicted"/>
<keyword evidence="3" id="KW-1185">Reference proteome</keyword>
<reference evidence="2" key="4">
    <citation type="submission" date="2019-03" db="UniProtKB">
        <authorList>
            <consortium name="EnsemblPlants"/>
        </authorList>
    </citation>
    <scope>IDENTIFICATION</scope>
</reference>
<evidence type="ECO:0000256" key="1">
    <source>
        <dbReference type="SAM" id="SignalP"/>
    </source>
</evidence>
<dbReference type="Proteomes" id="UP000015105">
    <property type="component" value="Chromosome 7D"/>
</dbReference>
<feature type="chain" id="PRO_5019559294" evidence="1">
    <location>
        <begin position="19"/>
        <end position="81"/>
    </location>
</feature>
<keyword evidence="1" id="KW-0732">Signal</keyword>
<evidence type="ECO:0000313" key="3">
    <source>
        <dbReference type="Proteomes" id="UP000015105"/>
    </source>
</evidence>
<reference evidence="3" key="2">
    <citation type="journal article" date="2017" name="Nat. Plants">
        <title>The Aegilops tauschii genome reveals multiple impacts of transposons.</title>
        <authorList>
            <person name="Zhao G."/>
            <person name="Zou C."/>
            <person name="Li K."/>
            <person name="Wang K."/>
            <person name="Li T."/>
            <person name="Gao L."/>
            <person name="Zhang X."/>
            <person name="Wang H."/>
            <person name="Yang Z."/>
            <person name="Liu X."/>
            <person name="Jiang W."/>
            <person name="Mao L."/>
            <person name="Kong X."/>
            <person name="Jiao Y."/>
            <person name="Jia J."/>
        </authorList>
    </citation>
    <scope>NUCLEOTIDE SEQUENCE [LARGE SCALE GENOMIC DNA]</scope>
    <source>
        <strain evidence="3">cv. AL8/78</strain>
    </source>
</reference>
<evidence type="ECO:0000313" key="2">
    <source>
        <dbReference type="EnsemblPlants" id="AET7Gv20037800.2"/>
    </source>
</evidence>
<protein>
    <submittedName>
        <fullName evidence="2">Uncharacterized protein</fullName>
    </submittedName>
</protein>
<sequence length="81" mass="9132">MVVRLLSVLNLFFSLSYMQQFLVPPACKNMAESLLLPLVRRVAGKAADALIKTVTRMCGLDEDRRTLERQLPSWPTARRGA</sequence>